<dbReference type="STRING" id="1055723.SAMN05216293_3701"/>
<evidence type="ECO:0000313" key="4">
    <source>
        <dbReference type="Proteomes" id="UP000198940"/>
    </source>
</evidence>
<dbReference type="Gene3D" id="3.40.630.40">
    <property type="entry name" value="Zn-dependent exopeptidases"/>
    <property type="match status" value="1"/>
</dbReference>
<accession>A0A1M7BFG6</accession>
<protein>
    <submittedName>
        <fullName evidence="2">N-formylglutamate amidohydrolase</fullName>
    </submittedName>
</protein>
<dbReference type="AlphaFoldDB" id="A0A1M7BFG6"/>
<organism evidence="2 3">
    <name type="scientific">Flagellimonas taeanensis</name>
    <dbReference type="NCBI Taxonomy" id="1005926"/>
    <lineage>
        <taxon>Bacteria</taxon>
        <taxon>Pseudomonadati</taxon>
        <taxon>Bacteroidota</taxon>
        <taxon>Flavobacteriia</taxon>
        <taxon>Flavobacteriales</taxon>
        <taxon>Flavobacteriaceae</taxon>
        <taxon>Flagellimonas</taxon>
    </lineage>
</organism>
<dbReference type="EMBL" id="FOKU01000010">
    <property type="protein sequence ID" value="SFC40366.1"/>
    <property type="molecule type" value="Genomic_DNA"/>
</dbReference>
<dbReference type="Proteomes" id="UP000184031">
    <property type="component" value="Unassembled WGS sequence"/>
</dbReference>
<sequence length="320" mass="35874">MHRDLFFQGNIGKNMLICLLVATALLQVQCAGGKSTTDGSDKKVLSEGRKTFKDSWLETVKGNMPLVISAPHGGTISPEEVKDRDCGAKVMDNNTAELALEIENTFKAHGKKPYLVIARLARTKIDFNRDLEEATCGNPQMEYTWRQYHKHIEEALDAAIKKYGYAMYIDLHGQSHKVKRLELGYLLRTPALKELREGESSESEIGGNTSVRNLLKDNAQLGLNQLLTGENAFGTLMEQAGFPAVPSQGDPYPKEGEAYFNGGYNTRRYTTSDHPKVFGMQIEANFQGVRDSEENRKKFSEAFARSVTVYLDFVTTHWNH</sequence>
<evidence type="ECO:0000313" key="3">
    <source>
        <dbReference type="Proteomes" id="UP000184031"/>
    </source>
</evidence>
<comment type="caution">
    <text evidence="2">The sequence shown here is derived from an EMBL/GenBank/DDBJ whole genome shotgun (WGS) entry which is preliminary data.</text>
</comment>
<reference evidence="2 3" key="1">
    <citation type="submission" date="2016-11" db="EMBL/GenBank/DDBJ databases">
        <authorList>
            <person name="Varghese N."/>
            <person name="Submissions S."/>
        </authorList>
    </citation>
    <scope>NUCLEOTIDE SEQUENCE [LARGE SCALE GENOMIC DNA]</scope>
    <source>
        <strain evidence="2 3">CGMCC 1.12174</strain>
        <strain evidence="1 4">DSM 26351</strain>
    </source>
</reference>
<evidence type="ECO:0000313" key="1">
    <source>
        <dbReference type="EMBL" id="SFC40366.1"/>
    </source>
</evidence>
<dbReference type="SUPFAM" id="SSF53187">
    <property type="entry name" value="Zn-dependent exopeptidases"/>
    <property type="match status" value="1"/>
</dbReference>
<dbReference type="OrthoDB" id="1404271at2"/>
<dbReference type="EMBL" id="FRAT01000011">
    <property type="protein sequence ID" value="SHL53687.1"/>
    <property type="molecule type" value="Genomic_DNA"/>
</dbReference>
<name>A0A1M7BFG6_9FLAO</name>
<keyword evidence="4" id="KW-1185">Reference proteome</keyword>
<dbReference type="Proteomes" id="UP000198940">
    <property type="component" value="Unassembled WGS sequence"/>
</dbReference>
<evidence type="ECO:0000313" key="2">
    <source>
        <dbReference type="EMBL" id="SHL53687.1"/>
    </source>
</evidence>
<gene>
    <name evidence="1" type="ORF">SAMN04487891_110139</name>
    <name evidence="2" type="ORF">SAMN05216293_3701</name>
</gene>
<proteinExistence type="predicted"/>